<organism evidence="2 3">
    <name type="scientific">Paratrimastix pyriformis</name>
    <dbReference type="NCBI Taxonomy" id="342808"/>
    <lineage>
        <taxon>Eukaryota</taxon>
        <taxon>Metamonada</taxon>
        <taxon>Preaxostyla</taxon>
        <taxon>Paratrimastigidae</taxon>
        <taxon>Paratrimastix</taxon>
    </lineage>
</organism>
<evidence type="ECO:0000313" key="3">
    <source>
        <dbReference type="Proteomes" id="UP001141327"/>
    </source>
</evidence>
<dbReference type="Pfam" id="PF10274">
    <property type="entry name" value="ParcG"/>
    <property type="match status" value="1"/>
</dbReference>
<dbReference type="Proteomes" id="UP001141327">
    <property type="component" value="Unassembled WGS sequence"/>
</dbReference>
<gene>
    <name evidence="2" type="ORF">PAPYR_2823</name>
</gene>
<sequence>MKNSSTRPNPAHPAISRPPPTGARPSLASKPHPPSTSTRPAAIAAKHISPSRPPAQKISQARFDPHPVASPFQGTGGHAQGKTAFAHAYNSGSIPCRLQHGTVRITLQWNNPLPTLSYDPLLLLCMEGLQETDHPFVTVAQLATRELLTAPDAGPKVAPLVAQLALRLRASLLATSRSPDGFLATLEVLRLLSNCVGPELNPHTASFLAPLANTLLKPAAPTKLRDKCNEVLETLARNGGAPAMDAIRAKVPSFR</sequence>
<proteinExistence type="predicted"/>
<dbReference type="InterPro" id="IPR019399">
    <property type="entry name" value="Parkin_co-regulated_protein"/>
</dbReference>
<feature type="region of interest" description="Disordered" evidence="1">
    <location>
        <begin position="1"/>
        <end position="58"/>
    </location>
</feature>
<evidence type="ECO:0000313" key="2">
    <source>
        <dbReference type="EMBL" id="KAJ4460969.1"/>
    </source>
</evidence>
<name>A0ABQ8UUC6_9EUKA</name>
<dbReference type="PANTHER" id="PTHR21207">
    <property type="entry name" value="PARKIN COREGULATED GENE PROTEIN PARK2 COREGULATED"/>
    <property type="match status" value="1"/>
</dbReference>
<keyword evidence="3" id="KW-1185">Reference proteome</keyword>
<protein>
    <submittedName>
        <fullName evidence="2">NAD-dependent protein deacetylase sir-2.1</fullName>
    </submittedName>
</protein>
<dbReference type="PANTHER" id="PTHR21207:SF1">
    <property type="entry name" value="PACRG-LIKE PROTEIN"/>
    <property type="match status" value="1"/>
</dbReference>
<dbReference type="EMBL" id="JAPMOS010000010">
    <property type="protein sequence ID" value="KAJ4460969.1"/>
    <property type="molecule type" value="Genomic_DNA"/>
</dbReference>
<evidence type="ECO:0000256" key="1">
    <source>
        <dbReference type="SAM" id="MobiDB-lite"/>
    </source>
</evidence>
<comment type="caution">
    <text evidence="2">The sequence shown here is derived from an EMBL/GenBank/DDBJ whole genome shotgun (WGS) entry which is preliminary data.</text>
</comment>
<reference evidence="2" key="1">
    <citation type="journal article" date="2022" name="bioRxiv">
        <title>Genomics of Preaxostyla Flagellates Illuminates Evolutionary Transitions and the Path Towards Mitochondrial Loss.</title>
        <authorList>
            <person name="Novak L.V.F."/>
            <person name="Treitli S.C."/>
            <person name="Pyrih J."/>
            <person name="Halakuc P."/>
            <person name="Pipaliya S.V."/>
            <person name="Vacek V."/>
            <person name="Brzon O."/>
            <person name="Soukal P."/>
            <person name="Eme L."/>
            <person name="Dacks J.B."/>
            <person name="Karnkowska A."/>
            <person name="Elias M."/>
            <person name="Hampl V."/>
        </authorList>
    </citation>
    <scope>NUCLEOTIDE SEQUENCE</scope>
    <source>
        <strain evidence="2">RCP-MX</strain>
    </source>
</reference>
<accession>A0ABQ8UUC6</accession>